<evidence type="ECO:0000313" key="1">
    <source>
        <dbReference type="EMBL" id="WOV87162.1"/>
    </source>
</evidence>
<name>A0ABZ0L678_9BACL</name>
<accession>A0ABZ0L678</accession>
<proteinExistence type="predicted"/>
<organism evidence="1 2">
    <name type="scientific">Sporosarcina oncorhynchi</name>
    <dbReference type="NCBI Taxonomy" id="3056444"/>
    <lineage>
        <taxon>Bacteria</taxon>
        <taxon>Bacillati</taxon>
        <taxon>Bacillota</taxon>
        <taxon>Bacilli</taxon>
        <taxon>Bacillales</taxon>
        <taxon>Caryophanaceae</taxon>
        <taxon>Sporosarcina</taxon>
    </lineage>
</organism>
<dbReference type="CDD" id="cd11532">
    <property type="entry name" value="NTP-PPase_COG4997"/>
    <property type="match status" value="1"/>
</dbReference>
<dbReference type="EMBL" id="CP129118">
    <property type="protein sequence ID" value="WOV87162.1"/>
    <property type="molecule type" value="Genomic_DNA"/>
</dbReference>
<sequence>MPIYNKLVRDLIPQIIERSGQLCTTRVLNDEEYSTELSMKMHEELAEYESAESADDALEELADLLELIHAATILHGSSISELEKIRQQKAAKRGGFEERIFLIDVEDA</sequence>
<keyword evidence="2" id="KW-1185">Reference proteome</keyword>
<dbReference type="Proteomes" id="UP001303902">
    <property type="component" value="Chromosome"/>
</dbReference>
<reference evidence="1 2" key="1">
    <citation type="submission" date="2023-06" db="EMBL/GenBank/DDBJ databases">
        <title>Sporosarcina sp. nov., isolated from Korean tranditional fermented seafood 'Jeotgal'.</title>
        <authorList>
            <person name="Yang A.I."/>
            <person name="Shin N.-R."/>
        </authorList>
    </citation>
    <scope>NUCLEOTIDE SEQUENCE [LARGE SCALE GENOMIC DNA]</scope>
    <source>
        <strain evidence="1 2">T2O-4</strain>
    </source>
</reference>
<dbReference type="RefSeq" id="WP_317967006.1">
    <property type="nucleotide sequence ID" value="NZ_CP129118.1"/>
</dbReference>
<evidence type="ECO:0000313" key="2">
    <source>
        <dbReference type="Proteomes" id="UP001303902"/>
    </source>
</evidence>
<dbReference type="InterPro" id="IPR038735">
    <property type="entry name" value="MSMEG_1276-like_NTP-PPase_dom"/>
</dbReference>
<gene>
    <name evidence="1" type="ORF">QWT69_15060</name>
</gene>
<protein>
    <submittedName>
        <fullName evidence="1">Nucleoside triphosphate pyrophosphohydrolase</fullName>
    </submittedName>
</protein>